<feature type="compositionally biased region" description="Basic and acidic residues" evidence="5">
    <location>
        <begin position="215"/>
        <end position="225"/>
    </location>
</feature>
<dbReference type="InterPro" id="IPR006564">
    <property type="entry name" value="Znf_PMZ"/>
</dbReference>
<evidence type="ECO:0000313" key="8">
    <source>
        <dbReference type="RefSeq" id="XP_014511527.1"/>
    </source>
</evidence>
<dbReference type="Pfam" id="PF26130">
    <property type="entry name" value="PB1-like"/>
    <property type="match status" value="1"/>
</dbReference>
<dbReference type="GO" id="GO:0008270">
    <property type="term" value="F:zinc ion binding"/>
    <property type="evidence" value="ECO:0007669"/>
    <property type="project" value="UniProtKB-KW"/>
</dbReference>
<keyword evidence="1" id="KW-0479">Metal-binding</keyword>
<dbReference type="PROSITE" id="PS50966">
    <property type="entry name" value="ZF_SWIM"/>
    <property type="match status" value="1"/>
</dbReference>
<evidence type="ECO:0000259" key="6">
    <source>
        <dbReference type="PROSITE" id="PS50966"/>
    </source>
</evidence>
<accession>A0A1S3V009</accession>
<dbReference type="KEGG" id="vra:106770218"/>
<dbReference type="PANTHER" id="PTHR31973">
    <property type="entry name" value="POLYPROTEIN, PUTATIVE-RELATED"/>
    <property type="match status" value="1"/>
</dbReference>
<evidence type="ECO:0000256" key="5">
    <source>
        <dbReference type="SAM" id="MobiDB-lite"/>
    </source>
</evidence>
<evidence type="ECO:0000313" key="7">
    <source>
        <dbReference type="Proteomes" id="UP000087766"/>
    </source>
</evidence>
<dbReference type="GeneID" id="106770218"/>
<keyword evidence="2 4" id="KW-0863">Zinc-finger</keyword>
<feature type="region of interest" description="Disordered" evidence="5">
    <location>
        <begin position="251"/>
        <end position="293"/>
    </location>
</feature>
<dbReference type="RefSeq" id="XP_014511527.1">
    <property type="nucleotide sequence ID" value="XM_014656041.1"/>
</dbReference>
<reference evidence="7" key="1">
    <citation type="journal article" date="2014" name="Nat. Commun.">
        <title>Genome sequence of mungbean and insights into evolution within Vigna species.</title>
        <authorList>
            <person name="Kang Y.J."/>
            <person name="Kim S.K."/>
            <person name="Kim M.Y."/>
            <person name="Lestari P."/>
            <person name="Kim K.H."/>
            <person name="Ha B.K."/>
            <person name="Jun T.H."/>
            <person name="Hwang W.J."/>
            <person name="Lee T."/>
            <person name="Lee J."/>
            <person name="Shim S."/>
            <person name="Yoon M.Y."/>
            <person name="Jang Y.E."/>
            <person name="Han K.S."/>
            <person name="Taeprayoon P."/>
            <person name="Yoon N."/>
            <person name="Somta P."/>
            <person name="Tanya P."/>
            <person name="Kim K.S."/>
            <person name="Gwag J.G."/>
            <person name="Moon J.K."/>
            <person name="Lee Y.H."/>
            <person name="Park B.S."/>
            <person name="Bombarely A."/>
            <person name="Doyle J.J."/>
            <person name="Jackson S.A."/>
            <person name="Schafleitner R."/>
            <person name="Srinives P."/>
            <person name="Varshney R.K."/>
            <person name="Lee S.H."/>
        </authorList>
    </citation>
    <scope>NUCLEOTIDE SEQUENCE [LARGE SCALE GENOMIC DNA]</scope>
    <source>
        <strain evidence="7">cv. VC1973A</strain>
    </source>
</reference>
<name>A0A1S3V009_VIGRR</name>
<sequence length="529" mass="60320">MDDRIKVVVHHTRHFVSDDNGNLKFDGEITQWSCDPDLLCYFGIIASVKELGHTDIKELRYSLGGQSVVPERLELLTDDRGALHMVNIAMVNDEVHLYVVHNKNEPEITEMIEWVDGAVKDEVDVATQVEGEGEVQVGTEMENGHGEGKVEGEDESLVEGLVEGEVEREAECEVEGEAEVVTQLEEGPAEGEVLREVECEDEGLTQLEEGLAEGEVEREVERDVEGEAEGLTQLEEVEVANVDEVEVHDVDDFKLEDVEEDEDADENVEDDEDENVDESSSEESLVERQKTKTPGLGSWTFSLGILVGKLYVKHDLLTAIDALLPGVEQRFCVRHLYTNFRKQFPRKYLKRLMWTAATTTYPQLWEVEMRKIKEINLEAFKYLIAIAPRWSSYQLFEIIHISQFGDQFVVNLDKKECSCRKWLITAIPCTHAITAMKFLNVNAEDYIGNCYRKSTYEETYNSIVYPINGQVLWEKTSYPDVLPPKKRTMPDRPKKKRRLESWELKKNDTELRKGGSKKACAVCKQLGHN</sequence>
<evidence type="ECO:0000256" key="2">
    <source>
        <dbReference type="ARBA" id="ARBA00022771"/>
    </source>
</evidence>
<dbReference type="InterPro" id="IPR007527">
    <property type="entry name" value="Znf_SWIM"/>
</dbReference>
<dbReference type="Pfam" id="PF04434">
    <property type="entry name" value="SWIM"/>
    <property type="match status" value="1"/>
</dbReference>
<feature type="region of interest" description="Disordered" evidence="5">
    <location>
        <begin position="208"/>
        <end position="231"/>
    </location>
</feature>
<dbReference type="PANTHER" id="PTHR31973:SF187">
    <property type="entry name" value="MUTATOR TRANSPOSASE MUDRA PROTEIN"/>
    <property type="match status" value="1"/>
</dbReference>
<feature type="domain" description="SWIM-type" evidence="6">
    <location>
        <begin position="408"/>
        <end position="440"/>
    </location>
</feature>
<dbReference type="AlphaFoldDB" id="A0A1S3V009"/>
<evidence type="ECO:0000256" key="1">
    <source>
        <dbReference type="ARBA" id="ARBA00022723"/>
    </source>
</evidence>
<evidence type="ECO:0000256" key="3">
    <source>
        <dbReference type="ARBA" id="ARBA00022833"/>
    </source>
</evidence>
<dbReference type="Proteomes" id="UP000087766">
    <property type="component" value="Chromosome 8"/>
</dbReference>
<dbReference type="InterPro" id="IPR058594">
    <property type="entry name" value="PB1-like_dom_pln"/>
</dbReference>
<proteinExistence type="predicted"/>
<dbReference type="OrthoDB" id="1939383at2759"/>
<keyword evidence="7" id="KW-1185">Reference proteome</keyword>
<keyword evidence="3" id="KW-0862">Zinc</keyword>
<dbReference type="SMART" id="SM00575">
    <property type="entry name" value="ZnF_PMZ"/>
    <property type="match status" value="1"/>
</dbReference>
<organism evidence="7 8">
    <name type="scientific">Vigna radiata var. radiata</name>
    <name type="common">Mung bean</name>
    <name type="synonym">Phaseolus aureus</name>
    <dbReference type="NCBI Taxonomy" id="3916"/>
    <lineage>
        <taxon>Eukaryota</taxon>
        <taxon>Viridiplantae</taxon>
        <taxon>Streptophyta</taxon>
        <taxon>Embryophyta</taxon>
        <taxon>Tracheophyta</taxon>
        <taxon>Spermatophyta</taxon>
        <taxon>Magnoliopsida</taxon>
        <taxon>eudicotyledons</taxon>
        <taxon>Gunneridae</taxon>
        <taxon>Pentapetalae</taxon>
        <taxon>rosids</taxon>
        <taxon>fabids</taxon>
        <taxon>Fabales</taxon>
        <taxon>Fabaceae</taxon>
        <taxon>Papilionoideae</taxon>
        <taxon>50 kb inversion clade</taxon>
        <taxon>NPAAA clade</taxon>
        <taxon>indigoferoid/millettioid clade</taxon>
        <taxon>Phaseoleae</taxon>
        <taxon>Vigna</taxon>
    </lineage>
</organism>
<feature type="compositionally biased region" description="Acidic residues" evidence="5">
    <location>
        <begin position="257"/>
        <end position="281"/>
    </location>
</feature>
<reference evidence="8" key="2">
    <citation type="submission" date="2025-08" db="UniProtKB">
        <authorList>
            <consortium name="RefSeq"/>
        </authorList>
    </citation>
    <scope>IDENTIFICATION</scope>
    <source>
        <tissue evidence="8">Leaf</tissue>
    </source>
</reference>
<protein>
    <submittedName>
        <fullName evidence="8">Uncharacterized protein LOC106770218</fullName>
    </submittedName>
</protein>
<gene>
    <name evidence="8" type="primary">LOC106770218</name>
</gene>
<evidence type="ECO:0000256" key="4">
    <source>
        <dbReference type="PROSITE-ProRule" id="PRU00325"/>
    </source>
</evidence>